<comment type="caution">
    <text evidence="1">The sequence shown here is derived from an EMBL/GenBank/DDBJ whole genome shotgun (WGS) entry which is preliminary data.</text>
</comment>
<dbReference type="Proteomes" id="UP000012249">
    <property type="component" value="Unassembled WGS sequence"/>
</dbReference>
<evidence type="ECO:0000313" key="1">
    <source>
        <dbReference type="EMBL" id="EMY15124.1"/>
    </source>
</evidence>
<organism evidence="1 2">
    <name type="scientific">Leptospira weilii str. Ecochallenge</name>
    <dbReference type="NCBI Taxonomy" id="1049986"/>
    <lineage>
        <taxon>Bacteria</taxon>
        <taxon>Pseudomonadati</taxon>
        <taxon>Spirochaetota</taxon>
        <taxon>Spirochaetia</taxon>
        <taxon>Leptospirales</taxon>
        <taxon>Leptospiraceae</taxon>
        <taxon>Leptospira</taxon>
    </lineage>
</organism>
<evidence type="ECO:0000313" key="2">
    <source>
        <dbReference type="Proteomes" id="UP000012249"/>
    </source>
</evidence>
<proteinExistence type="predicted"/>
<reference evidence="1 2" key="1">
    <citation type="submission" date="2013-02" db="EMBL/GenBank/DDBJ databases">
        <authorList>
            <person name="Harkins D.M."/>
            <person name="Durkin A.S."/>
            <person name="Brinkac L.M."/>
            <person name="Haft D.H."/>
            <person name="Selengut J.D."/>
            <person name="Sanka R."/>
            <person name="DePew J."/>
            <person name="Purushe J."/>
            <person name="Haake D.A."/>
            <person name="Matsunaga J."/>
            <person name="Vinetz J.M."/>
            <person name="Sutton G.G."/>
            <person name="Nierman W.C."/>
            <person name="Fouts D.E."/>
        </authorList>
    </citation>
    <scope>NUCLEOTIDE SEQUENCE [LARGE SCALE GENOMIC DNA]</scope>
    <source>
        <strain evidence="1 2">Ecochallenge</strain>
    </source>
</reference>
<name>N1UAZ5_9LEPT</name>
<feature type="non-terminal residue" evidence="1">
    <location>
        <position position="33"/>
    </location>
</feature>
<dbReference type="EMBL" id="AHMI02000111">
    <property type="protein sequence ID" value="EMY15124.1"/>
    <property type="molecule type" value="Genomic_DNA"/>
</dbReference>
<protein>
    <submittedName>
        <fullName evidence="1">Uncharacterized protein</fullName>
    </submittedName>
</protein>
<dbReference type="AlphaFoldDB" id="N1UAZ5"/>
<gene>
    <name evidence="1" type="ORF">LEP1GSC043_4812</name>
</gene>
<accession>N1UAZ5</accession>
<sequence length="33" mass="3969">MILHRISRFDTVTKQNKVLKSPIDPENVFERKK</sequence>